<protein>
    <submittedName>
        <fullName evidence="1">Uncharacterized protein</fullName>
    </submittedName>
</protein>
<dbReference type="Proteomes" id="UP000011761">
    <property type="component" value="Unassembled WGS sequence"/>
</dbReference>
<evidence type="ECO:0000313" key="2">
    <source>
        <dbReference type="Proteomes" id="UP000011761"/>
    </source>
</evidence>
<proteinExistence type="predicted"/>
<dbReference type="RefSeq" id="XP_007678083.1">
    <property type="nucleotide sequence ID" value="XM_007679893.1"/>
</dbReference>
<keyword evidence="2" id="KW-1185">Reference proteome</keyword>
<reference evidence="1 2" key="1">
    <citation type="journal article" date="2012" name="PLoS Pathog.">
        <title>Diverse lifestyles and strategies of plant pathogenesis encoded in the genomes of eighteen Dothideomycetes fungi.</title>
        <authorList>
            <person name="Ohm R.A."/>
            <person name="Feau N."/>
            <person name="Henrissat B."/>
            <person name="Schoch C.L."/>
            <person name="Horwitz B.A."/>
            <person name="Barry K.W."/>
            <person name="Condon B.J."/>
            <person name="Copeland A.C."/>
            <person name="Dhillon B."/>
            <person name="Glaser F."/>
            <person name="Hesse C.N."/>
            <person name="Kosti I."/>
            <person name="LaButti K."/>
            <person name="Lindquist E.A."/>
            <person name="Lucas S."/>
            <person name="Salamov A.A."/>
            <person name="Bradshaw R.E."/>
            <person name="Ciuffetti L."/>
            <person name="Hamelin R.C."/>
            <person name="Kema G.H.J."/>
            <person name="Lawrence C."/>
            <person name="Scott J.A."/>
            <person name="Spatafora J.W."/>
            <person name="Turgeon B.G."/>
            <person name="de Wit P.J.G.M."/>
            <person name="Zhong S."/>
            <person name="Goodwin S.B."/>
            <person name="Grigoriev I.V."/>
        </authorList>
    </citation>
    <scope>NUCLEOTIDE SEQUENCE [LARGE SCALE GENOMIC DNA]</scope>
    <source>
        <strain evidence="1 2">UAMH 10762</strain>
    </source>
</reference>
<accession>M2N7H4</accession>
<dbReference type="KEGG" id="bcom:BAUCODRAFT_36018"/>
<dbReference type="EMBL" id="KB445558">
    <property type="protein sequence ID" value="EMC94760.1"/>
    <property type="molecule type" value="Genomic_DNA"/>
</dbReference>
<dbReference type="AlphaFoldDB" id="M2N7H4"/>
<dbReference type="GeneID" id="19112857"/>
<evidence type="ECO:0000313" key="1">
    <source>
        <dbReference type="EMBL" id="EMC94760.1"/>
    </source>
</evidence>
<dbReference type="HOGENOM" id="CLU_2654114_0_0_1"/>
<gene>
    <name evidence="1" type="ORF">BAUCODRAFT_36018</name>
</gene>
<name>M2N7H4_BAUPA</name>
<organism evidence="1 2">
    <name type="scientific">Baudoinia panamericana (strain UAMH 10762)</name>
    <name type="common">Angels' share fungus</name>
    <name type="synonym">Baudoinia compniacensis (strain UAMH 10762)</name>
    <dbReference type="NCBI Taxonomy" id="717646"/>
    <lineage>
        <taxon>Eukaryota</taxon>
        <taxon>Fungi</taxon>
        <taxon>Dikarya</taxon>
        <taxon>Ascomycota</taxon>
        <taxon>Pezizomycotina</taxon>
        <taxon>Dothideomycetes</taxon>
        <taxon>Dothideomycetidae</taxon>
        <taxon>Mycosphaerellales</taxon>
        <taxon>Teratosphaeriaceae</taxon>
        <taxon>Baudoinia</taxon>
    </lineage>
</organism>
<sequence length="76" mass="8667">MSVEWAPDGQITRTLLTPAAVWTGIVNDAWRHLVRYRYGTRSRRSLPCVSLFLGIRTKRTLPMSLEQSCSLNIYVG</sequence>